<proteinExistence type="predicted"/>
<reference evidence="2" key="1">
    <citation type="submission" date="2020-07" db="EMBL/GenBank/DDBJ databases">
        <authorList>
            <person name="Lin J."/>
        </authorList>
    </citation>
    <scope>NUCLEOTIDE SEQUENCE</scope>
</reference>
<evidence type="ECO:0000313" key="2">
    <source>
        <dbReference type="EMBL" id="CAD1840659.1"/>
    </source>
</evidence>
<protein>
    <recommendedName>
        <fullName evidence="1">Retrotransposon gag domain-containing protein</fullName>
    </recommendedName>
</protein>
<dbReference type="Pfam" id="PF03732">
    <property type="entry name" value="Retrotrans_gag"/>
    <property type="match status" value="1"/>
</dbReference>
<organism evidence="2">
    <name type="scientific">Ananas comosus var. bracteatus</name>
    <name type="common">red pineapple</name>
    <dbReference type="NCBI Taxonomy" id="296719"/>
    <lineage>
        <taxon>Eukaryota</taxon>
        <taxon>Viridiplantae</taxon>
        <taxon>Streptophyta</taxon>
        <taxon>Embryophyta</taxon>
        <taxon>Tracheophyta</taxon>
        <taxon>Spermatophyta</taxon>
        <taxon>Magnoliopsida</taxon>
        <taxon>Liliopsida</taxon>
        <taxon>Poales</taxon>
        <taxon>Bromeliaceae</taxon>
        <taxon>Bromelioideae</taxon>
        <taxon>Ananas</taxon>
    </lineage>
</organism>
<sequence>MRGCDVFHVVRHEDLVLETDLLLLVIVLIAHACEGRSLQAGTSEMAIAIHIRRSTPARQPTGGSQGQTSFGRVSLDLILSIHHATHHLDGEAYHWWLDLQENPSTDLAAISWKRFKELLLAHYFPTSVKRKMEQDSCNLRQGDRTVAEYEREFSRLLHCVPFVVRDDKDKARIFKRGLRSSIFRFVQSPTSKPTGRW</sequence>
<gene>
    <name evidence="2" type="ORF">CB5_LOCUS23870</name>
</gene>
<dbReference type="AlphaFoldDB" id="A0A6V7QBT6"/>
<dbReference type="EMBL" id="LR862135">
    <property type="protein sequence ID" value="CAD1840659.1"/>
    <property type="molecule type" value="Genomic_DNA"/>
</dbReference>
<evidence type="ECO:0000259" key="1">
    <source>
        <dbReference type="Pfam" id="PF03732"/>
    </source>
</evidence>
<feature type="domain" description="Retrotransposon gag" evidence="1">
    <location>
        <begin position="83"/>
        <end position="179"/>
    </location>
</feature>
<name>A0A6V7QBT6_ANACO</name>
<dbReference type="InterPro" id="IPR005162">
    <property type="entry name" value="Retrotrans_gag_dom"/>
</dbReference>
<accession>A0A6V7QBT6</accession>